<dbReference type="InterPro" id="IPR026082">
    <property type="entry name" value="ABCA"/>
</dbReference>
<evidence type="ECO:0000256" key="3">
    <source>
        <dbReference type="SAM" id="MobiDB-lite"/>
    </source>
</evidence>
<dbReference type="InterPro" id="IPR027417">
    <property type="entry name" value="P-loop_NTPase"/>
</dbReference>
<dbReference type="FunFam" id="3.40.50.300:FF:002470">
    <property type="entry name" value="ABC transporter, putative"/>
    <property type="match status" value="1"/>
</dbReference>
<evidence type="ECO:0000313" key="6">
    <source>
        <dbReference type="Proteomes" id="UP000194236"/>
    </source>
</evidence>
<dbReference type="EMBL" id="MUJZ01056049">
    <property type="protein sequence ID" value="OTF72457.1"/>
    <property type="molecule type" value="Genomic_DNA"/>
</dbReference>
<evidence type="ECO:0000256" key="2">
    <source>
        <dbReference type="ARBA" id="ARBA00022840"/>
    </source>
</evidence>
<dbReference type="InterPro" id="IPR056264">
    <property type="entry name" value="R2_ABCA1-4-like"/>
</dbReference>
<feature type="domain" description="ABC transporter" evidence="4">
    <location>
        <begin position="26"/>
        <end position="256"/>
    </location>
</feature>
<reference evidence="5 6" key="1">
    <citation type="submission" date="2017-03" db="EMBL/GenBank/DDBJ databases">
        <title>Genome Survey of Euroglyphus maynei.</title>
        <authorList>
            <person name="Arlian L.G."/>
            <person name="Morgan M.S."/>
            <person name="Rider S.D."/>
        </authorList>
    </citation>
    <scope>NUCLEOTIDE SEQUENCE [LARGE SCALE GENOMIC DNA]</scope>
    <source>
        <strain evidence="5">Arlian Lab</strain>
        <tissue evidence="5">Whole body</tissue>
    </source>
</reference>
<dbReference type="GO" id="GO:0016887">
    <property type="term" value="F:ATP hydrolysis activity"/>
    <property type="evidence" value="ECO:0007669"/>
    <property type="project" value="InterPro"/>
</dbReference>
<dbReference type="OrthoDB" id="6435757at2759"/>
<dbReference type="AlphaFoldDB" id="A0A1Y3AWT5"/>
<dbReference type="Gene3D" id="3.40.50.300">
    <property type="entry name" value="P-loop containing nucleotide triphosphate hydrolases"/>
    <property type="match status" value="1"/>
</dbReference>
<evidence type="ECO:0000313" key="5">
    <source>
        <dbReference type="EMBL" id="OTF72457.1"/>
    </source>
</evidence>
<keyword evidence="1" id="KW-0547">Nucleotide-binding</keyword>
<dbReference type="Proteomes" id="UP000194236">
    <property type="component" value="Unassembled WGS sequence"/>
</dbReference>
<feature type="compositionally biased region" description="Acidic residues" evidence="3">
    <location>
        <begin position="1"/>
        <end position="10"/>
    </location>
</feature>
<dbReference type="InterPro" id="IPR003439">
    <property type="entry name" value="ABC_transporter-like_ATP-bd"/>
</dbReference>
<dbReference type="GO" id="GO:0016020">
    <property type="term" value="C:membrane"/>
    <property type="evidence" value="ECO:0007669"/>
    <property type="project" value="InterPro"/>
</dbReference>
<dbReference type="InterPro" id="IPR003593">
    <property type="entry name" value="AAA+_ATPase"/>
</dbReference>
<proteinExistence type="predicted"/>
<protein>
    <submittedName>
        <fullName evidence="5">ABC transporter sub-family A-like protein</fullName>
    </submittedName>
</protein>
<dbReference type="Pfam" id="PF23321">
    <property type="entry name" value="R1_ABCA1"/>
    <property type="match status" value="1"/>
</dbReference>
<dbReference type="CDD" id="cd03263">
    <property type="entry name" value="ABC_subfamily_A"/>
    <property type="match status" value="1"/>
</dbReference>
<dbReference type="Pfam" id="PF00005">
    <property type="entry name" value="ABC_tran"/>
    <property type="match status" value="1"/>
</dbReference>
<dbReference type="SMART" id="SM00382">
    <property type="entry name" value="AAA"/>
    <property type="match status" value="1"/>
</dbReference>
<sequence>MDSEESDVETESNRINHFSPNKSDSMVVKSVSKNYGKFQAVRNISFGVKRGECFGVLGENGAGKTTMFKMITGSEDLTSGDILVNGNSVQKDIRTIYHDIGYCPQFDGLIDHLTGRETLKIVSRIRGINENIIDEQIDALSRLLFFEKHIDQQISGYSGGTKRKLSFAISIVGNPLIAFLDEPTTGVDPVSRRCLWNAIHMVREAGSSLVLTSHSMEECEALCNRLIIMVHGRITCLGSPMHLKQKYGAGYIVHIKLKHPIVEKSIRKLDRFMRIKFPECYLDSIHNNMIVYKIQTNQIKLSQLFGSIERSKDSLFIEDYSICQTSLERIFLSFVRKEKK</sequence>
<dbReference type="GO" id="GO:0005524">
    <property type="term" value="F:ATP binding"/>
    <property type="evidence" value="ECO:0007669"/>
    <property type="project" value="UniProtKB-KW"/>
</dbReference>
<evidence type="ECO:0000256" key="1">
    <source>
        <dbReference type="ARBA" id="ARBA00022741"/>
    </source>
</evidence>
<dbReference type="PANTHER" id="PTHR19229">
    <property type="entry name" value="ATP-BINDING CASSETTE TRANSPORTER SUBFAMILY A ABCA"/>
    <property type="match status" value="1"/>
</dbReference>
<evidence type="ECO:0000259" key="4">
    <source>
        <dbReference type="PROSITE" id="PS50893"/>
    </source>
</evidence>
<keyword evidence="2" id="KW-0067">ATP-binding</keyword>
<keyword evidence="6" id="KW-1185">Reference proteome</keyword>
<feature type="region of interest" description="Disordered" evidence="3">
    <location>
        <begin position="1"/>
        <end position="21"/>
    </location>
</feature>
<dbReference type="GO" id="GO:0140359">
    <property type="term" value="F:ABC-type transporter activity"/>
    <property type="evidence" value="ECO:0007669"/>
    <property type="project" value="InterPro"/>
</dbReference>
<accession>A0A1Y3AWT5</accession>
<organism evidence="5 6">
    <name type="scientific">Euroglyphus maynei</name>
    <name type="common">Mayne's house dust mite</name>
    <dbReference type="NCBI Taxonomy" id="6958"/>
    <lineage>
        <taxon>Eukaryota</taxon>
        <taxon>Metazoa</taxon>
        <taxon>Ecdysozoa</taxon>
        <taxon>Arthropoda</taxon>
        <taxon>Chelicerata</taxon>
        <taxon>Arachnida</taxon>
        <taxon>Acari</taxon>
        <taxon>Acariformes</taxon>
        <taxon>Sarcoptiformes</taxon>
        <taxon>Astigmata</taxon>
        <taxon>Psoroptidia</taxon>
        <taxon>Analgoidea</taxon>
        <taxon>Pyroglyphidae</taxon>
        <taxon>Pyroglyphinae</taxon>
        <taxon>Euroglyphus</taxon>
    </lineage>
</organism>
<gene>
    <name evidence="5" type="ORF">BLA29_006208</name>
</gene>
<dbReference type="PROSITE" id="PS50893">
    <property type="entry name" value="ABC_TRANSPORTER_2"/>
    <property type="match status" value="1"/>
</dbReference>
<name>A0A1Y3AWT5_EURMA</name>
<comment type="caution">
    <text evidence="5">The sequence shown here is derived from an EMBL/GenBank/DDBJ whole genome shotgun (WGS) entry which is preliminary data.</text>
</comment>
<dbReference type="SUPFAM" id="SSF52540">
    <property type="entry name" value="P-loop containing nucleoside triphosphate hydrolases"/>
    <property type="match status" value="1"/>
</dbReference>
<dbReference type="PANTHER" id="PTHR19229:SF250">
    <property type="entry name" value="ABC TRANSPORTER DOMAIN-CONTAINING PROTEIN-RELATED"/>
    <property type="match status" value="1"/>
</dbReference>
<dbReference type="GO" id="GO:0005319">
    <property type="term" value="F:lipid transporter activity"/>
    <property type="evidence" value="ECO:0007669"/>
    <property type="project" value="TreeGrafter"/>
</dbReference>